<sequence length="60" mass="6308">MAFNAKLFITFVFLFLNLMSQVFGQLSTMTVHKLESQLASGAGKGVSSDFGGTGADGFGK</sequence>
<dbReference type="EMBL" id="EF179424">
    <property type="protein sequence ID" value="ABM55430.1"/>
    <property type="molecule type" value="mRNA"/>
</dbReference>
<protein>
    <submittedName>
        <fullName evidence="3">Putative secreted salivary protein</fullName>
    </submittedName>
</protein>
<feature type="compositionally biased region" description="Gly residues" evidence="1">
    <location>
        <begin position="51"/>
        <end position="60"/>
    </location>
</feature>
<feature type="chain" id="PRO_5002644533" evidence="2">
    <location>
        <begin position="25"/>
        <end position="60"/>
    </location>
</feature>
<proteinExistence type="evidence at transcript level"/>
<name>A2IAB0_XENCH</name>
<organism evidence="3">
    <name type="scientific">Xenopsylla cheopis</name>
    <name type="common">Oriental rat flea</name>
    <name type="synonym">Pulex cheopis</name>
    <dbReference type="NCBI Taxonomy" id="163159"/>
    <lineage>
        <taxon>Eukaryota</taxon>
        <taxon>Metazoa</taxon>
        <taxon>Ecdysozoa</taxon>
        <taxon>Arthropoda</taxon>
        <taxon>Hexapoda</taxon>
        <taxon>Insecta</taxon>
        <taxon>Pterygota</taxon>
        <taxon>Neoptera</taxon>
        <taxon>Endopterygota</taxon>
        <taxon>Siphonaptera</taxon>
        <taxon>Pulicidae</taxon>
        <taxon>Xenopsyllinae</taxon>
        <taxon>Xenopsylla</taxon>
    </lineage>
</organism>
<evidence type="ECO:0000256" key="2">
    <source>
        <dbReference type="SAM" id="SignalP"/>
    </source>
</evidence>
<reference evidence="3" key="1">
    <citation type="journal article" date="2007" name="BMC Genomics">
        <title>An insight into the sialome of the oriental rat flea, Xenopsylla cheopis (Rots).</title>
        <authorList>
            <person name="Andersen J.F."/>
            <person name="Hinnebusch B.J."/>
            <person name="Lucas D.A."/>
            <person name="Conrads T.P."/>
            <person name="Veenstra T.D."/>
            <person name="Pham V.M."/>
            <person name="Ribeiro J.M."/>
        </authorList>
    </citation>
    <scope>NUCLEOTIDE SEQUENCE</scope>
    <source>
        <tissue evidence="3">Salivary gland</tissue>
    </source>
</reference>
<feature type="signal peptide" evidence="2">
    <location>
        <begin position="1"/>
        <end position="24"/>
    </location>
</feature>
<accession>A2IAB0</accession>
<evidence type="ECO:0000256" key="1">
    <source>
        <dbReference type="SAM" id="MobiDB-lite"/>
    </source>
</evidence>
<dbReference type="AlphaFoldDB" id="A2IAB0"/>
<evidence type="ECO:0000313" key="3">
    <source>
        <dbReference type="EMBL" id="ABM55430.1"/>
    </source>
</evidence>
<keyword evidence="2" id="KW-0732">Signal</keyword>
<feature type="region of interest" description="Disordered" evidence="1">
    <location>
        <begin position="39"/>
        <end position="60"/>
    </location>
</feature>